<gene>
    <name evidence="1" type="ORF">PXEA_LOCUS29341</name>
</gene>
<reference evidence="1" key="1">
    <citation type="submission" date="2018-11" db="EMBL/GenBank/DDBJ databases">
        <authorList>
            <consortium name="Pathogen Informatics"/>
        </authorList>
    </citation>
    <scope>NUCLEOTIDE SEQUENCE</scope>
</reference>
<sequence>MQVLRGLETCTQLVTALLLGSCHIAIVAFRHEQVFNLSDVINRAPYLFGRPNALCAIDYRHREKEAILVSDKNHTREELGFSVPILLPCVVFYIWSQQFYQLLVLIPLQREPLQRKFRSSG</sequence>
<keyword evidence="2" id="KW-1185">Reference proteome</keyword>
<dbReference type="Proteomes" id="UP000784294">
    <property type="component" value="Unassembled WGS sequence"/>
</dbReference>
<dbReference type="AlphaFoldDB" id="A0A3S5FG46"/>
<evidence type="ECO:0000313" key="2">
    <source>
        <dbReference type="Proteomes" id="UP000784294"/>
    </source>
</evidence>
<dbReference type="EMBL" id="CAAALY010250944">
    <property type="protein sequence ID" value="VEL35901.1"/>
    <property type="molecule type" value="Genomic_DNA"/>
</dbReference>
<proteinExistence type="predicted"/>
<protein>
    <submittedName>
        <fullName evidence="1">Uncharacterized protein</fullName>
    </submittedName>
</protein>
<name>A0A3S5FG46_9PLAT</name>
<comment type="caution">
    <text evidence="1">The sequence shown here is derived from an EMBL/GenBank/DDBJ whole genome shotgun (WGS) entry which is preliminary data.</text>
</comment>
<organism evidence="1 2">
    <name type="scientific">Protopolystoma xenopodis</name>
    <dbReference type="NCBI Taxonomy" id="117903"/>
    <lineage>
        <taxon>Eukaryota</taxon>
        <taxon>Metazoa</taxon>
        <taxon>Spiralia</taxon>
        <taxon>Lophotrochozoa</taxon>
        <taxon>Platyhelminthes</taxon>
        <taxon>Monogenea</taxon>
        <taxon>Polyopisthocotylea</taxon>
        <taxon>Polystomatidea</taxon>
        <taxon>Polystomatidae</taxon>
        <taxon>Protopolystoma</taxon>
    </lineage>
</organism>
<evidence type="ECO:0000313" key="1">
    <source>
        <dbReference type="EMBL" id="VEL35901.1"/>
    </source>
</evidence>
<dbReference type="PROSITE" id="PS51257">
    <property type="entry name" value="PROKAR_LIPOPROTEIN"/>
    <property type="match status" value="1"/>
</dbReference>
<accession>A0A3S5FG46</accession>